<comment type="caution">
    <text evidence="1">The sequence shown here is derived from an EMBL/GenBank/DDBJ whole genome shotgun (WGS) entry which is preliminary data.</text>
</comment>
<dbReference type="AlphaFoldDB" id="A0A4R3MTC7"/>
<protein>
    <submittedName>
        <fullName evidence="1">Uncharacterized protein DUF4276</fullName>
    </submittedName>
</protein>
<organism evidence="1 2">
    <name type="scientific">Thiobaca trueperi</name>
    <dbReference type="NCBI Taxonomy" id="127458"/>
    <lineage>
        <taxon>Bacteria</taxon>
        <taxon>Pseudomonadati</taxon>
        <taxon>Pseudomonadota</taxon>
        <taxon>Gammaproteobacteria</taxon>
        <taxon>Chromatiales</taxon>
        <taxon>Chromatiaceae</taxon>
        <taxon>Thiobaca</taxon>
    </lineage>
</organism>
<dbReference type="OrthoDB" id="9801478at2"/>
<sequence>MTRLLILAEGQSEEVFAKRTLIPHLSDFGVYGSVTILRTKRIMSGGGFRGGVSSYAKIRQNVLELLGDTNARVTTLLDFYGLPEEFPARATTLATLGLTARDKAIRLQQAFAADINQPRFIPFLALHEFEAWLFSRPETVAEHFGNPALTATLTNIVQQAGAPEEINNDPAMHPSARIEQLIPSFKKTSDGPTIIHKTTLNTIRASCPHFGEWLARLEGLGNPAGVLPVAT</sequence>
<dbReference type="Proteomes" id="UP000295717">
    <property type="component" value="Unassembled WGS sequence"/>
</dbReference>
<dbReference type="RefSeq" id="WP_132978059.1">
    <property type="nucleotide sequence ID" value="NZ_SMAO01000008.1"/>
</dbReference>
<dbReference type="EMBL" id="SMAO01000008">
    <property type="protein sequence ID" value="TCT19554.1"/>
    <property type="molecule type" value="Genomic_DNA"/>
</dbReference>
<proteinExistence type="predicted"/>
<dbReference type="InterPro" id="IPR025455">
    <property type="entry name" value="DUF4276"/>
</dbReference>
<gene>
    <name evidence="1" type="ORF">EDC35_108161</name>
</gene>
<keyword evidence="2" id="KW-1185">Reference proteome</keyword>
<accession>A0A4R3MTC7</accession>
<evidence type="ECO:0000313" key="2">
    <source>
        <dbReference type="Proteomes" id="UP000295717"/>
    </source>
</evidence>
<name>A0A4R3MTC7_9GAMM</name>
<evidence type="ECO:0000313" key="1">
    <source>
        <dbReference type="EMBL" id="TCT19554.1"/>
    </source>
</evidence>
<reference evidence="1 2" key="1">
    <citation type="submission" date="2019-03" db="EMBL/GenBank/DDBJ databases">
        <title>Genomic Encyclopedia of Type Strains, Phase IV (KMG-IV): sequencing the most valuable type-strain genomes for metagenomic binning, comparative biology and taxonomic classification.</title>
        <authorList>
            <person name="Goeker M."/>
        </authorList>
    </citation>
    <scope>NUCLEOTIDE SEQUENCE [LARGE SCALE GENOMIC DNA]</scope>
    <source>
        <strain evidence="1 2">DSM 13587</strain>
    </source>
</reference>
<dbReference type="Pfam" id="PF14103">
    <property type="entry name" value="DUF4276"/>
    <property type="match status" value="1"/>
</dbReference>